<dbReference type="AlphaFoldDB" id="A0A6C0DKM2"/>
<protein>
    <submittedName>
        <fullName evidence="1">Uncharacterized protein</fullName>
    </submittedName>
</protein>
<organism evidence="1">
    <name type="scientific">viral metagenome</name>
    <dbReference type="NCBI Taxonomy" id="1070528"/>
    <lineage>
        <taxon>unclassified sequences</taxon>
        <taxon>metagenomes</taxon>
        <taxon>organismal metagenomes</taxon>
    </lineage>
</organism>
<accession>A0A6C0DKM2</accession>
<name>A0A6C0DKM2_9ZZZZ</name>
<evidence type="ECO:0000313" key="1">
    <source>
        <dbReference type="EMBL" id="QHT17113.1"/>
    </source>
</evidence>
<proteinExistence type="predicted"/>
<reference evidence="1" key="1">
    <citation type="journal article" date="2020" name="Nature">
        <title>Giant virus diversity and host interactions through global metagenomics.</title>
        <authorList>
            <person name="Schulz F."/>
            <person name="Roux S."/>
            <person name="Paez-Espino D."/>
            <person name="Jungbluth S."/>
            <person name="Walsh D.A."/>
            <person name="Denef V.J."/>
            <person name="McMahon K.D."/>
            <person name="Konstantinidis K.T."/>
            <person name="Eloe-Fadrosh E.A."/>
            <person name="Kyrpides N.C."/>
            <person name="Woyke T."/>
        </authorList>
    </citation>
    <scope>NUCLEOTIDE SEQUENCE</scope>
    <source>
        <strain evidence="1">GVMAG-M-3300023174-24</strain>
    </source>
</reference>
<sequence>MSQSSCSIDESIQTMCRAKHVLENIPIDERNDEYNVVLESINSYIDNKCNHYVVTDFIDVDVERTKMVHYCKICYKVYDTMVVDNVPKELRKKK</sequence>
<dbReference type="EMBL" id="MN739631">
    <property type="protein sequence ID" value="QHT17113.1"/>
    <property type="molecule type" value="Genomic_DNA"/>
</dbReference>